<dbReference type="InterPro" id="IPR002885">
    <property type="entry name" value="PPR_rpt"/>
</dbReference>
<dbReference type="Pfam" id="PF13041">
    <property type="entry name" value="PPR_2"/>
    <property type="match status" value="3"/>
</dbReference>
<protein>
    <recommendedName>
        <fullName evidence="6">Pentatricopeptide repeat-containing protein</fullName>
    </recommendedName>
</protein>
<comment type="caution">
    <text evidence="4">The sequence shown here is derived from an EMBL/GenBank/DDBJ whole genome shotgun (WGS) entry which is preliminary data.</text>
</comment>
<dbReference type="Gene3D" id="1.25.40.10">
    <property type="entry name" value="Tetratricopeptide repeat domain"/>
    <property type="match status" value="5"/>
</dbReference>
<gene>
    <name evidence="4" type="ORF">F2Q68_00032506</name>
</gene>
<feature type="repeat" description="PPR" evidence="2">
    <location>
        <begin position="602"/>
        <end position="636"/>
    </location>
</feature>
<evidence type="ECO:0000256" key="1">
    <source>
        <dbReference type="ARBA" id="ARBA00022737"/>
    </source>
</evidence>
<dbReference type="AlphaFoldDB" id="A0A8S9GHK2"/>
<evidence type="ECO:0000256" key="2">
    <source>
        <dbReference type="PROSITE-ProRule" id="PRU00708"/>
    </source>
</evidence>
<dbReference type="EMBL" id="QGKW02002005">
    <property type="protein sequence ID" value="KAF2543857.1"/>
    <property type="molecule type" value="Genomic_DNA"/>
</dbReference>
<sequence>MITPVQEEEALIAAYRKEIEDTMEIVREEMKLLAEVDQPGSMIENYVTEQSFVLSQKAAGLVSLQARLARFQHRLKEQEILSRTWQVNPTPPMFLSLLDSCIGSQNLILGQIIHQHLLKRALTLTSPSVLVKLTRLYASCNEVKLARHAFDEIPHPRTNPIPWDVMIRAYASNDHPEKALDLYYKMLSTGVMPTKYTYPFALKACAGLRAIEDGKLIHTHAKGSGFSADLYVCTALVDFYAKCGELDMATHVFDEMPERDVVAWNVVISGVSLYCGLADVIALFKDMRRRDGLSPNLSTIVGMFPALGRSSCALKEGKSLHGYCIRMGFSDDVVFKTGILDVYSKSKCIVYARRVFDSNCLKNEVTWSAMIGGYIENEMMMEAGGLFLQMLDHGDVAVVTPVAVGLILMGCARFGDVNGGRCVHCYAVKAGFISDLTVGNTVISFYAKYGSLCDAYRKFSEIDLKDIVSYNSLISGCVENCRAEESLCLFRDMKCSGVGPDITTLLGVLTACSHLAALRHGFSCHGYCVVHGYAVNTTICNALMDMYTKCGKLDVAKRVFDTMHKRDTVSWNTMMFGFGNHGLGKEALSLFDSMRNAGVSPDDVTFLALLSACGHSGLVDEGRQVFSSLSRGDFNVTPRIDHYNCMADLLARAGYLDEAYDHVNKMPFKPDVNVLGTLLSACLTYKSVELGDKVSKKMQSLGGTTGSFVLVSNTYSAVERWEDAEIIRTTQKKTGLHKIPGYSWVDV</sequence>
<keyword evidence="3" id="KW-0175">Coiled coil</keyword>
<evidence type="ECO:0000313" key="5">
    <source>
        <dbReference type="Proteomes" id="UP000712281"/>
    </source>
</evidence>
<dbReference type="InterPro" id="IPR046848">
    <property type="entry name" value="E_motif"/>
</dbReference>
<dbReference type="InterPro" id="IPR046960">
    <property type="entry name" value="PPR_At4g14850-like_plant"/>
</dbReference>
<dbReference type="Pfam" id="PF20431">
    <property type="entry name" value="E_motif"/>
    <property type="match status" value="1"/>
</dbReference>
<dbReference type="GO" id="GO:0009451">
    <property type="term" value="P:RNA modification"/>
    <property type="evidence" value="ECO:0007669"/>
    <property type="project" value="InterPro"/>
</dbReference>
<evidence type="ECO:0000313" key="4">
    <source>
        <dbReference type="EMBL" id="KAF2543857.1"/>
    </source>
</evidence>
<accession>A0A8S9GHK2</accession>
<organism evidence="4 5">
    <name type="scientific">Brassica cretica</name>
    <name type="common">Mustard</name>
    <dbReference type="NCBI Taxonomy" id="69181"/>
    <lineage>
        <taxon>Eukaryota</taxon>
        <taxon>Viridiplantae</taxon>
        <taxon>Streptophyta</taxon>
        <taxon>Embryophyta</taxon>
        <taxon>Tracheophyta</taxon>
        <taxon>Spermatophyta</taxon>
        <taxon>Magnoliopsida</taxon>
        <taxon>eudicotyledons</taxon>
        <taxon>Gunneridae</taxon>
        <taxon>Pentapetalae</taxon>
        <taxon>rosids</taxon>
        <taxon>malvids</taxon>
        <taxon>Brassicales</taxon>
        <taxon>Brassicaceae</taxon>
        <taxon>Brassiceae</taxon>
        <taxon>Brassica</taxon>
    </lineage>
</organism>
<keyword evidence="1" id="KW-0677">Repeat</keyword>
<dbReference type="PANTHER" id="PTHR24015">
    <property type="entry name" value="OS07G0578800 PROTEIN-RELATED"/>
    <property type="match status" value="1"/>
</dbReference>
<feature type="repeat" description="PPR" evidence="2">
    <location>
        <begin position="229"/>
        <end position="263"/>
    </location>
</feature>
<evidence type="ECO:0000256" key="3">
    <source>
        <dbReference type="SAM" id="Coils"/>
    </source>
</evidence>
<dbReference type="FunFam" id="1.25.40.10:FF:000090">
    <property type="entry name" value="Pentatricopeptide repeat-containing protein, chloroplastic"/>
    <property type="match status" value="1"/>
</dbReference>
<evidence type="ECO:0008006" key="6">
    <source>
        <dbReference type="Google" id="ProtNLM"/>
    </source>
</evidence>
<feature type="coiled-coil region" evidence="3">
    <location>
        <begin position="5"/>
        <end position="36"/>
    </location>
</feature>
<dbReference type="InterPro" id="IPR011990">
    <property type="entry name" value="TPR-like_helical_dom_sf"/>
</dbReference>
<dbReference type="GO" id="GO:0005739">
    <property type="term" value="C:mitochondrion"/>
    <property type="evidence" value="ECO:0007669"/>
    <property type="project" value="TreeGrafter"/>
</dbReference>
<dbReference type="NCBIfam" id="TIGR00756">
    <property type="entry name" value="PPR"/>
    <property type="match status" value="5"/>
</dbReference>
<dbReference type="GO" id="GO:0003729">
    <property type="term" value="F:mRNA binding"/>
    <property type="evidence" value="ECO:0007669"/>
    <property type="project" value="UniProtKB-ARBA"/>
</dbReference>
<feature type="repeat" description="PPR" evidence="2">
    <location>
        <begin position="363"/>
        <end position="397"/>
    </location>
</feature>
<feature type="repeat" description="PPR" evidence="2">
    <location>
        <begin position="536"/>
        <end position="566"/>
    </location>
</feature>
<dbReference type="Proteomes" id="UP000712281">
    <property type="component" value="Unassembled WGS sequence"/>
</dbReference>
<feature type="repeat" description="PPR" evidence="2">
    <location>
        <begin position="567"/>
        <end position="601"/>
    </location>
</feature>
<dbReference type="FunFam" id="1.25.40.10:FF:000073">
    <property type="entry name" value="Pentatricopeptide repeat-containing protein chloroplastic"/>
    <property type="match status" value="1"/>
</dbReference>
<dbReference type="Pfam" id="PF01535">
    <property type="entry name" value="PPR"/>
    <property type="match status" value="3"/>
</dbReference>
<feature type="repeat" description="PPR" evidence="2">
    <location>
        <begin position="159"/>
        <end position="193"/>
    </location>
</feature>
<dbReference type="FunFam" id="1.25.40.10:FF:000682">
    <property type="entry name" value="Pentatricopeptide repeat-containing protein At3g16610"/>
    <property type="match status" value="1"/>
</dbReference>
<reference evidence="4" key="1">
    <citation type="submission" date="2019-12" db="EMBL/GenBank/DDBJ databases">
        <title>Genome sequencing and annotation of Brassica cretica.</title>
        <authorList>
            <person name="Studholme D.J."/>
            <person name="Sarris P.F."/>
        </authorList>
    </citation>
    <scope>NUCLEOTIDE SEQUENCE</scope>
    <source>
        <strain evidence="4">PFS-001/15</strain>
        <tissue evidence="4">Leaf</tissue>
    </source>
</reference>
<proteinExistence type="predicted"/>
<feature type="repeat" description="PPR" evidence="2">
    <location>
        <begin position="466"/>
        <end position="500"/>
    </location>
</feature>
<dbReference type="PROSITE" id="PS51375">
    <property type="entry name" value="PPR"/>
    <property type="match status" value="7"/>
</dbReference>
<name>A0A8S9GHK2_BRACR</name>
<dbReference type="PANTHER" id="PTHR24015:SF1832">
    <property type="entry name" value="OS03G0241800 PROTEIN"/>
    <property type="match status" value="1"/>
</dbReference>